<evidence type="ECO:0000313" key="12">
    <source>
        <dbReference type="Proteomes" id="UP000315289"/>
    </source>
</evidence>
<dbReference type="GO" id="GO:0004823">
    <property type="term" value="F:leucine-tRNA ligase activity"/>
    <property type="evidence" value="ECO:0007669"/>
    <property type="project" value="UniProtKB-UniRule"/>
</dbReference>
<keyword evidence="5 8" id="KW-0067">ATP-binding</keyword>
<keyword evidence="7 8" id="KW-0030">Aminoacyl-tRNA synthetase</keyword>
<feature type="domain" description="Methionyl/Valyl/Leucyl/Isoleucyl-tRNA synthetase anticodon-binding" evidence="10">
    <location>
        <begin position="784"/>
        <end position="922"/>
    </location>
</feature>
<keyword evidence="6 8" id="KW-0648">Protein biosynthesis</keyword>
<dbReference type="PANTHER" id="PTHR45794">
    <property type="entry name" value="LEUCYL-TRNA SYNTHETASE"/>
    <property type="match status" value="1"/>
</dbReference>
<evidence type="ECO:0000259" key="9">
    <source>
        <dbReference type="Pfam" id="PF00133"/>
    </source>
</evidence>
<evidence type="ECO:0000256" key="2">
    <source>
        <dbReference type="ARBA" id="ARBA00022490"/>
    </source>
</evidence>
<comment type="similarity">
    <text evidence="1 8">Belongs to the class-I aminoacyl-tRNA synthetase family.</text>
</comment>
<keyword evidence="3 8" id="KW-0436">Ligase</keyword>
<keyword evidence="2 8" id="KW-0963">Cytoplasm</keyword>
<dbReference type="HAMAP" id="MF_00049_A">
    <property type="entry name" value="Leu_tRNA_synth_A"/>
    <property type="match status" value="1"/>
</dbReference>
<feature type="binding site" evidence="8">
    <location>
        <position position="697"/>
    </location>
    <ligand>
        <name>ATP</name>
        <dbReference type="ChEBI" id="CHEBI:30616"/>
    </ligand>
</feature>
<comment type="catalytic activity">
    <reaction evidence="8">
        <text>tRNA(Leu) + L-leucine + ATP = L-leucyl-tRNA(Leu) + AMP + diphosphate</text>
        <dbReference type="Rhea" id="RHEA:11688"/>
        <dbReference type="Rhea" id="RHEA-COMP:9613"/>
        <dbReference type="Rhea" id="RHEA-COMP:9622"/>
        <dbReference type="ChEBI" id="CHEBI:30616"/>
        <dbReference type="ChEBI" id="CHEBI:33019"/>
        <dbReference type="ChEBI" id="CHEBI:57427"/>
        <dbReference type="ChEBI" id="CHEBI:78442"/>
        <dbReference type="ChEBI" id="CHEBI:78494"/>
        <dbReference type="ChEBI" id="CHEBI:456215"/>
        <dbReference type="EC" id="6.1.1.4"/>
    </reaction>
</comment>
<dbReference type="NCBIfam" id="NF008957">
    <property type="entry name" value="PRK12300.1"/>
    <property type="match status" value="1"/>
</dbReference>
<dbReference type="EC" id="6.1.1.4" evidence="8"/>
<dbReference type="OrthoDB" id="23906at2157"/>
<feature type="short sequence motif" description="'HIGH' region" evidence="8">
    <location>
        <begin position="41"/>
        <end position="51"/>
    </location>
</feature>
<reference evidence="11 12" key="1">
    <citation type="journal article" date="2019" name="Front. Microbiol.">
        <title>Ammonia Oxidation by the Arctic Terrestrial Thaumarchaeote Candidatus Nitrosocosmicus arcticus Is Stimulated by Increasing Temperatures.</title>
        <authorList>
            <person name="Alves R.J.E."/>
            <person name="Kerou M."/>
            <person name="Zappe A."/>
            <person name="Bittner R."/>
            <person name="Abby S.S."/>
            <person name="Schmidt H.A."/>
            <person name="Pfeifer K."/>
            <person name="Schleper C."/>
        </authorList>
    </citation>
    <scope>NUCLEOTIDE SEQUENCE [LARGE SCALE GENOMIC DNA]</scope>
    <source>
        <strain evidence="11 12">Kfb</strain>
    </source>
</reference>
<comment type="subcellular location">
    <subcellularLocation>
        <location evidence="8">Cytoplasm</location>
    </subcellularLocation>
</comment>
<evidence type="ECO:0000256" key="7">
    <source>
        <dbReference type="ARBA" id="ARBA00023146"/>
    </source>
</evidence>
<evidence type="ECO:0000256" key="3">
    <source>
        <dbReference type="ARBA" id="ARBA00022598"/>
    </source>
</evidence>
<evidence type="ECO:0000256" key="6">
    <source>
        <dbReference type="ARBA" id="ARBA00022917"/>
    </source>
</evidence>
<dbReference type="SUPFAM" id="SSF50677">
    <property type="entry name" value="ValRS/IleRS/LeuRS editing domain"/>
    <property type="match status" value="1"/>
</dbReference>
<dbReference type="RefSeq" id="WP_144728325.1">
    <property type="nucleotide sequence ID" value="NZ_ML675578.1"/>
</dbReference>
<organism evidence="11 12">
    <name type="scientific">Candidatus Nitrosocosmicus arcticus</name>
    <dbReference type="NCBI Taxonomy" id="2035267"/>
    <lineage>
        <taxon>Archaea</taxon>
        <taxon>Nitrososphaerota</taxon>
        <taxon>Nitrososphaeria</taxon>
        <taxon>Nitrososphaerales</taxon>
        <taxon>Nitrososphaeraceae</taxon>
        <taxon>Candidatus Nitrosocosmicus</taxon>
    </lineage>
</organism>
<name>A0A557SYR3_9ARCH</name>
<dbReference type="SUPFAM" id="SSF47323">
    <property type="entry name" value="Anticodon-binding domain of a subclass of class I aminoacyl-tRNA synthetases"/>
    <property type="match status" value="1"/>
</dbReference>
<evidence type="ECO:0000256" key="8">
    <source>
        <dbReference type="HAMAP-Rule" id="MF_00049"/>
    </source>
</evidence>
<dbReference type="InterPro" id="IPR014729">
    <property type="entry name" value="Rossmann-like_a/b/a_fold"/>
</dbReference>
<protein>
    <recommendedName>
        <fullName evidence="8">Leucine--tRNA ligase</fullName>
        <ecNumber evidence="8">6.1.1.4</ecNumber>
    </recommendedName>
    <alternativeName>
        <fullName evidence="8">Leucyl-tRNA synthetase</fullName>
        <shortName evidence="8">LeuRS</shortName>
    </alternativeName>
</protein>
<dbReference type="Gene3D" id="3.40.50.620">
    <property type="entry name" value="HUPs"/>
    <property type="match status" value="1"/>
</dbReference>
<dbReference type="GO" id="GO:0005524">
    <property type="term" value="F:ATP binding"/>
    <property type="evidence" value="ECO:0007669"/>
    <property type="project" value="UniProtKB-UniRule"/>
</dbReference>
<dbReference type="EMBL" id="VOAH01000001">
    <property type="protein sequence ID" value="TVP41741.1"/>
    <property type="molecule type" value="Genomic_DNA"/>
</dbReference>
<dbReference type="InterPro" id="IPR002300">
    <property type="entry name" value="aa-tRNA-synth_Ia"/>
</dbReference>
<accession>A0A557SYR3</accession>
<sequence>MEANRWNSIESKWLQIWEKNAVNSSDPIPDQKKFFITVAYPYPNSPQHIGHGRTYTIADVHARYKRLRGFNVLFPMAFHYTGTPILGMARRVQAGDKEIIENFRNIYKISDQDILTFKDPLHIARYFHNEIRAGMKEMGYSIDWRREFTTIDPVYKKLISWQFETLKKLGVIEQGSHPVGWCPKDSNPVSQHDTLGDIEPSFTEYSLIKFKLKNENVIIPVATLRPETIFGVTNLWINPNEEYIRVLVNETENWILSRSAVTKLEFLNYSIKIIKTLLGKELIGSLVESPLTPLTKRSIPILPATFVTLDEGSGIVMSVPAHAPFDMQALLDIKKQSADYPLELSLNTIAPVVIIDSKIQEQHSQLSGKVDKDNNTDTVTETDVKHYTIKETEGDNELIPSMVFLKKYAISDQNDPNLEKATSELYSLEFYSGKMNERTLEYSGVPVSKAKDLVKERLNSLRDSIPFFEMTNKPVYCRCGTLCYVKLLNNQWFLNYGNAEWKSLALECLNTMEIIPTEIIKEFKNVFDWLKVRACARKTGLGTPLPWDKDWIVESLSDSVIYMVYYVISKYINLHNLDKYASFIDNAFFDYILLNIKSGYFLALEDNDNLSGNLSRIEIDSYLDKSLLPEFLVLSKIIREEFNYYYPLDSRHSGRDLVPNHLSFFIFNHSIIFPKSLWPKQIVVNGSVLMDGKKMSKSMGNIIPLRSTIKQYNADSIRVAMLVLGELLQDVDFSFSTLKGIHSRLNEIYEFGTDFVTKLNTTTSHRVLDDDLSHLLNELGWEGKWLLHRVNSTIKDITDSFDEMRIRDALNTVLYLMDKDFEWYKKRRESKPDHLFANNTDLFVISYYFIARIKMLAPFCPFLAEELWELFEPKKKSIFQNDWPIIKSEFVNPVTDEIEHEISNMLDDLNKILKVTKNTSLKNIHIYLSSTDKKFLYDKVLNLVVKSKTKNFGLVMKSLLSDPSISIGHTNLVKNNTDFIKKINEDILSLSPAEQDRRIKIGLFDEYNALIDGTGLLSLEFGIQDTNVKIYYEDDPKIYDPKNKAKFARPFKPAIYLE</sequence>
<dbReference type="GO" id="GO:0006429">
    <property type="term" value="P:leucyl-tRNA aminoacylation"/>
    <property type="evidence" value="ECO:0007669"/>
    <property type="project" value="UniProtKB-UniRule"/>
</dbReference>
<gene>
    <name evidence="8 11" type="primary">leuS</name>
    <name evidence="11" type="ORF">NARC_10147</name>
</gene>
<dbReference type="Gene3D" id="1.10.10.720">
    <property type="entry name" value="leucyl-tRNA synthetase"/>
    <property type="match status" value="1"/>
</dbReference>
<dbReference type="InterPro" id="IPR013155">
    <property type="entry name" value="M/V/L/I-tRNA-synth_anticd-bd"/>
</dbReference>
<evidence type="ECO:0000256" key="5">
    <source>
        <dbReference type="ARBA" id="ARBA00022840"/>
    </source>
</evidence>
<dbReference type="Proteomes" id="UP000315289">
    <property type="component" value="Unassembled WGS sequence"/>
</dbReference>
<feature type="short sequence motif" description="'KMSKS' region" evidence="8">
    <location>
        <begin position="694"/>
        <end position="698"/>
    </location>
</feature>
<dbReference type="InterPro" id="IPR009008">
    <property type="entry name" value="Val/Leu/Ile-tRNA-synth_edit"/>
</dbReference>
<evidence type="ECO:0000256" key="4">
    <source>
        <dbReference type="ARBA" id="ARBA00022741"/>
    </source>
</evidence>
<dbReference type="AlphaFoldDB" id="A0A557SYR3"/>
<keyword evidence="12" id="KW-1185">Reference proteome</keyword>
<dbReference type="InterPro" id="IPR020791">
    <property type="entry name" value="Leu-tRNA-lgase_arc"/>
</dbReference>
<dbReference type="InterPro" id="IPR009080">
    <property type="entry name" value="tRNAsynth_Ia_anticodon-bd"/>
</dbReference>
<feature type="domain" description="Aminoacyl-tRNA synthetase class Ia" evidence="9">
    <location>
        <begin position="13"/>
        <end position="733"/>
    </location>
</feature>
<dbReference type="Pfam" id="PF08264">
    <property type="entry name" value="Anticodon_1"/>
    <property type="match status" value="1"/>
</dbReference>
<evidence type="ECO:0000259" key="10">
    <source>
        <dbReference type="Pfam" id="PF08264"/>
    </source>
</evidence>
<dbReference type="Pfam" id="PF00133">
    <property type="entry name" value="tRNA-synt_1"/>
    <property type="match status" value="1"/>
</dbReference>
<dbReference type="GO" id="GO:0002161">
    <property type="term" value="F:aminoacyl-tRNA deacylase activity"/>
    <property type="evidence" value="ECO:0007669"/>
    <property type="project" value="InterPro"/>
</dbReference>
<comment type="caution">
    <text evidence="11">The sequence shown here is derived from an EMBL/GenBank/DDBJ whole genome shotgun (WGS) entry which is preliminary data.</text>
</comment>
<dbReference type="InterPro" id="IPR004493">
    <property type="entry name" value="Leu-tRNA-synth_Ia_arc/euk"/>
</dbReference>
<evidence type="ECO:0000256" key="1">
    <source>
        <dbReference type="ARBA" id="ARBA00005594"/>
    </source>
</evidence>
<dbReference type="Gene3D" id="1.10.730.10">
    <property type="entry name" value="Isoleucyl-tRNA Synthetase, Domain 1"/>
    <property type="match status" value="1"/>
</dbReference>
<dbReference type="PANTHER" id="PTHR45794:SF1">
    <property type="entry name" value="LEUCINE--TRNA LIGASE, CYTOPLASMIC"/>
    <property type="match status" value="1"/>
</dbReference>
<dbReference type="GO" id="GO:0005737">
    <property type="term" value="C:cytoplasm"/>
    <property type="evidence" value="ECO:0007669"/>
    <property type="project" value="UniProtKB-SubCell"/>
</dbReference>
<proteinExistence type="inferred from homology"/>
<evidence type="ECO:0000313" key="11">
    <source>
        <dbReference type="EMBL" id="TVP41741.1"/>
    </source>
</evidence>
<dbReference type="Gene3D" id="3.90.740.10">
    <property type="entry name" value="Valyl/Leucyl/Isoleucyl-tRNA synthetase, editing domain"/>
    <property type="match status" value="1"/>
</dbReference>
<dbReference type="SUPFAM" id="SSF52374">
    <property type="entry name" value="Nucleotidylyl transferase"/>
    <property type="match status" value="1"/>
</dbReference>
<keyword evidence="4 8" id="KW-0547">Nucleotide-binding</keyword>
<dbReference type="Gene3D" id="3.30.2320.20">
    <property type="entry name" value="Class I aminoacyl-tRNA synthetases (RS)"/>
    <property type="match status" value="1"/>
</dbReference>